<proteinExistence type="inferred from homology"/>
<dbReference type="PIRSF" id="PIRSF012535">
    <property type="entry name" value="UCP012535"/>
    <property type="match status" value="1"/>
</dbReference>
<dbReference type="InterPro" id="IPR055399">
    <property type="entry name" value="CC_BshC"/>
</dbReference>
<dbReference type="HAMAP" id="MF_01867">
    <property type="entry name" value="BshC"/>
    <property type="match status" value="1"/>
</dbReference>
<reference evidence="6" key="1">
    <citation type="journal article" date="2019" name="Int. J. Syst. Evol. Microbiol.">
        <title>The Global Catalogue of Microorganisms (GCM) 10K type strain sequencing project: providing services to taxonomists for standard genome sequencing and annotation.</title>
        <authorList>
            <consortium name="The Broad Institute Genomics Platform"/>
            <consortium name="The Broad Institute Genome Sequencing Center for Infectious Disease"/>
            <person name="Wu L."/>
            <person name="Ma J."/>
        </authorList>
    </citation>
    <scope>NUCLEOTIDE SEQUENCE [LARGE SCALE GENOMIC DNA]</scope>
    <source>
        <strain evidence="6">KCTC 13128</strain>
    </source>
</reference>
<evidence type="ECO:0000259" key="3">
    <source>
        <dbReference type="Pfam" id="PF10079"/>
    </source>
</evidence>
<evidence type="ECO:0000313" key="5">
    <source>
        <dbReference type="EMBL" id="MFC3040235.1"/>
    </source>
</evidence>
<dbReference type="EC" id="6.-.-.-" evidence="2"/>
<name>A0ABV7CV61_9BACI</name>
<dbReference type="RefSeq" id="WP_390271245.1">
    <property type="nucleotide sequence ID" value="NZ_JBHRSA010000034.1"/>
</dbReference>
<comment type="caution">
    <text evidence="5">The sequence shown here is derived from an EMBL/GenBank/DDBJ whole genome shotgun (WGS) entry which is preliminary data.</text>
</comment>
<keyword evidence="6" id="KW-1185">Reference proteome</keyword>
<dbReference type="InterPro" id="IPR055398">
    <property type="entry name" value="Rossmann-like_BshC"/>
</dbReference>
<accession>A0ABV7CV61</accession>
<evidence type="ECO:0000256" key="2">
    <source>
        <dbReference type="HAMAP-Rule" id="MF_01867"/>
    </source>
</evidence>
<evidence type="ECO:0000313" key="6">
    <source>
        <dbReference type="Proteomes" id="UP001595279"/>
    </source>
</evidence>
<keyword evidence="1 2" id="KW-0436">Ligase</keyword>
<evidence type="ECO:0000259" key="4">
    <source>
        <dbReference type="Pfam" id="PF24850"/>
    </source>
</evidence>
<comment type="function">
    <text evidence="2">Involved in bacillithiol (BSH) biosynthesis. May catalyze the last step of the pathway, the addition of cysteine to glucosamine malate (GlcN-Mal) to generate BSH.</text>
</comment>
<dbReference type="Proteomes" id="UP001595279">
    <property type="component" value="Unassembled WGS sequence"/>
</dbReference>
<dbReference type="Pfam" id="PF24850">
    <property type="entry name" value="CC_BshC"/>
    <property type="match status" value="1"/>
</dbReference>
<dbReference type="NCBIfam" id="TIGR03998">
    <property type="entry name" value="thiol_BshC"/>
    <property type="match status" value="1"/>
</dbReference>
<evidence type="ECO:0000256" key="1">
    <source>
        <dbReference type="ARBA" id="ARBA00022598"/>
    </source>
</evidence>
<feature type="domain" description="Bacillithiol biosynthesis BshC N-terminal Rossmann-like" evidence="3">
    <location>
        <begin position="4"/>
        <end position="381"/>
    </location>
</feature>
<feature type="domain" description="Bacillithiol biosynthesis BshC C-terminal coiled-coil" evidence="4">
    <location>
        <begin position="383"/>
        <end position="540"/>
    </location>
</feature>
<dbReference type="InterPro" id="IPR011199">
    <property type="entry name" value="Bacillithiol_biosynth_BshC"/>
</dbReference>
<comment type="similarity">
    <text evidence="2">Belongs to the BshC family.</text>
</comment>
<dbReference type="Pfam" id="PF10079">
    <property type="entry name" value="Rossmann-like_BshC"/>
    <property type="match status" value="1"/>
</dbReference>
<protein>
    <recommendedName>
        <fullName evidence="2">Putative cysteine ligase BshC</fullName>
        <ecNumber evidence="2">6.-.-.-</ecNumber>
    </recommendedName>
</protein>
<organism evidence="5 6">
    <name type="scientific">Virgibacillus xinjiangensis</name>
    <dbReference type="NCBI Taxonomy" id="393090"/>
    <lineage>
        <taxon>Bacteria</taxon>
        <taxon>Bacillati</taxon>
        <taxon>Bacillota</taxon>
        <taxon>Bacilli</taxon>
        <taxon>Bacillales</taxon>
        <taxon>Bacillaceae</taxon>
        <taxon>Virgibacillus</taxon>
    </lineage>
</organism>
<dbReference type="SUPFAM" id="SSF58113">
    <property type="entry name" value="Apolipoprotein A-I"/>
    <property type="match status" value="1"/>
</dbReference>
<dbReference type="EMBL" id="JBHRSA010000034">
    <property type="protein sequence ID" value="MFC3040235.1"/>
    <property type="molecule type" value="Genomic_DNA"/>
</dbReference>
<sequence length="542" mass="62669">MKVMQMDSITIHNQSKLIENYRSVDGDISCFFDYHPFNDYRKRAEDLRSREFNRTGLADVLLTMNRKWNAPESALENIERLRGDDSMVVVGGQQAGILTGPLYTINKLISVITLARKQENELGKPVIPVFWIAGEDHDFDEINHIYLSEIPRLRKSKIPQQQYGKQSASSLLIDKENSAEWVDFIFSQLKETIYTKDLYKAIKESLEQSLTYVDFFAQLIFRLFEKEGIVLVDSGSTELRQLESSHFVQMVERQQEINGGVMEAYEQLRKKGYSISLEIEEDQANLFYHLNGERILLYRDEEGNWKGKQDEVKMTTEELIAVAKSHPEQLSNNVVTRPLMQELLFPSLAFVGGPGEIGYWAALKPAFRSLRLNMPPVVPRLSFTLVDRKVRKAMDKYGISAEEAVNKGIAEQRENWLASLNNPPISKIVEELKSTLDQAHKPLRETAQDIRADIGDLADKNLEHLNREIDFLHKRMVKAVEETHKKEFHEFDHIQAMMFPNAGLQERTWNPLPFLNENGETFIQELLAAEWSFEKDHYVVWL</sequence>
<gene>
    <name evidence="2 5" type="primary">bshC</name>
    <name evidence="5" type="ORF">ACFOGI_08205</name>
</gene>